<reference evidence="1" key="1">
    <citation type="journal article" date="2023" name="Int. J. Syst. Evol. Microbiol.">
        <title>&lt;i&gt;Holtiella tumoricola&lt;/i&gt; gen. nov. sp. nov., isolated from a human clinical sample.</title>
        <authorList>
            <person name="Allen-Vercoe E."/>
            <person name="Daigneault M.C."/>
            <person name="Vancuren S.J."/>
            <person name="Cochrane K."/>
            <person name="O'Neal L.L."/>
            <person name="Sankaranarayanan K."/>
            <person name="Lawson P.A."/>
        </authorList>
    </citation>
    <scope>NUCLEOTIDE SEQUENCE</scope>
    <source>
        <strain evidence="1">CC70A</strain>
    </source>
</reference>
<keyword evidence="2" id="KW-1185">Reference proteome</keyword>
<comment type="caution">
    <text evidence="1">The sequence shown here is derived from an EMBL/GenBank/DDBJ whole genome shotgun (WGS) entry which is preliminary data.</text>
</comment>
<evidence type="ECO:0000313" key="1">
    <source>
        <dbReference type="EMBL" id="MDA3734252.1"/>
    </source>
</evidence>
<accession>A0AA42J398</accession>
<dbReference type="Proteomes" id="UP001169242">
    <property type="component" value="Unassembled WGS sequence"/>
</dbReference>
<sequence length="45" mass="5343">MHTYSTYELELDTIPLGAFWSTFSEEAPNRYEYQSILSKFQHSHS</sequence>
<name>A0AA42J398_9FIRM</name>
<protein>
    <submittedName>
        <fullName evidence="1">Uncharacterized protein</fullName>
    </submittedName>
</protein>
<dbReference type="AlphaFoldDB" id="A0AA42J398"/>
<organism evidence="1 2">
    <name type="scientific">Holtiella tumoricola</name>
    <dbReference type="NCBI Taxonomy" id="3018743"/>
    <lineage>
        <taxon>Bacteria</taxon>
        <taxon>Bacillati</taxon>
        <taxon>Bacillota</taxon>
        <taxon>Clostridia</taxon>
        <taxon>Lachnospirales</taxon>
        <taxon>Cellulosilyticaceae</taxon>
        <taxon>Holtiella</taxon>
    </lineage>
</organism>
<evidence type="ECO:0000313" key="2">
    <source>
        <dbReference type="Proteomes" id="UP001169242"/>
    </source>
</evidence>
<proteinExistence type="predicted"/>
<dbReference type="RefSeq" id="WP_271013821.1">
    <property type="nucleotide sequence ID" value="NZ_JAQIFT010000075.1"/>
</dbReference>
<gene>
    <name evidence="1" type="ORF">PBV87_22540</name>
</gene>
<dbReference type="EMBL" id="JAQIFT010000075">
    <property type="protein sequence ID" value="MDA3734252.1"/>
    <property type="molecule type" value="Genomic_DNA"/>
</dbReference>